<sequence length="204" mass="23515">MNRNRKYLPIMLASSLVLWPIHTTYADDDEYEEHDYEEHEEYEYEDDDEWDENQEAVQPIIEETWYSWSRSSAVALANEPLPFMKQQEVKLQTPHETAISIDVIPYQGQLLVPLQETVQYLGAEVYEYKKSKAIEVVDGDIHLIFKEGSRAVYENMAKTPMPTAALKFNGRVYVPVSVIGGALGWDVSWSNQTMVMKKRGSMNG</sequence>
<keyword evidence="5" id="KW-1185">Reference proteome</keyword>
<protein>
    <submittedName>
        <fullName evidence="4">Copper amine oxidase N-terminal domain-containing protein</fullName>
    </submittedName>
</protein>
<feature type="signal peptide" evidence="2">
    <location>
        <begin position="1"/>
        <end position="26"/>
    </location>
</feature>
<gene>
    <name evidence="4" type="ORF">WDJ61_09300</name>
</gene>
<feature type="chain" id="PRO_5046567557" evidence="2">
    <location>
        <begin position="27"/>
        <end position="204"/>
    </location>
</feature>
<feature type="region of interest" description="Disordered" evidence="1">
    <location>
        <begin position="31"/>
        <end position="51"/>
    </location>
</feature>
<dbReference type="InterPro" id="IPR012854">
    <property type="entry name" value="Cu_amine_oxidase-like_N"/>
</dbReference>
<dbReference type="Gene3D" id="3.30.457.10">
    <property type="entry name" value="Copper amine oxidase-like, N-terminal domain"/>
    <property type="match status" value="1"/>
</dbReference>
<accession>A0ABZ2N1A6</accession>
<name>A0ABZ2N1A6_9BACI</name>
<dbReference type="EMBL" id="CP147404">
    <property type="protein sequence ID" value="WXB91482.1"/>
    <property type="molecule type" value="Genomic_DNA"/>
</dbReference>
<dbReference type="Proteomes" id="UP001387364">
    <property type="component" value="Chromosome"/>
</dbReference>
<evidence type="ECO:0000256" key="1">
    <source>
        <dbReference type="SAM" id="MobiDB-lite"/>
    </source>
</evidence>
<reference evidence="4 5" key="1">
    <citation type="submission" date="2024-02" db="EMBL/GenBank/DDBJ databases">
        <title>Seven novel Bacillus-like species.</title>
        <authorList>
            <person name="Liu G."/>
        </authorList>
    </citation>
    <scope>NUCLEOTIDE SEQUENCE [LARGE SCALE GENOMIC DNA]</scope>
    <source>
        <strain evidence="4 5">FJAT-52991</strain>
    </source>
</reference>
<keyword evidence="2" id="KW-0732">Signal</keyword>
<organism evidence="4 5">
    <name type="scientific">Bacillus kandeliae</name>
    <dbReference type="NCBI Taxonomy" id="3129297"/>
    <lineage>
        <taxon>Bacteria</taxon>
        <taxon>Bacillati</taxon>
        <taxon>Bacillota</taxon>
        <taxon>Bacilli</taxon>
        <taxon>Bacillales</taxon>
        <taxon>Bacillaceae</taxon>
        <taxon>Bacillus</taxon>
    </lineage>
</organism>
<evidence type="ECO:0000313" key="4">
    <source>
        <dbReference type="EMBL" id="WXB91482.1"/>
    </source>
</evidence>
<evidence type="ECO:0000259" key="3">
    <source>
        <dbReference type="Pfam" id="PF07833"/>
    </source>
</evidence>
<dbReference type="Pfam" id="PF07833">
    <property type="entry name" value="Cu_amine_oxidN1"/>
    <property type="match status" value="1"/>
</dbReference>
<evidence type="ECO:0000313" key="5">
    <source>
        <dbReference type="Proteomes" id="UP001387364"/>
    </source>
</evidence>
<dbReference type="RefSeq" id="WP_338749009.1">
    <property type="nucleotide sequence ID" value="NZ_CP147404.1"/>
</dbReference>
<feature type="domain" description="Copper amine oxidase-like N-terminal" evidence="3">
    <location>
        <begin position="103"/>
        <end position="195"/>
    </location>
</feature>
<evidence type="ECO:0000256" key="2">
    <source>
        <dbReference type="SAM" id="SignalP"/>
    </source>
</evidence>
<dbReference type="InterPro" id="IPR036582">
    <property type="entry name" value="Mao_N_sf"/>
</dbReference>
<dbReference type="SUPFAM" id="SSF55383">
    <property type="entry name" value="Copper amine oxidase, domain N"/>
    <property type="match status" value="1"/>
</dbReference>
<proteinExistence type="predicted"/>